<feature type="region of interest" description="Disordered" evidence="1">
    <location>
        <begin position="41"/>
        <end position="68"/>
    </location>
</feature>
<dbReference type="Proteomes" id="UP000318288">
    <property type="component" value="Unassembled WGS sequence"/>
</dbReference>
<comment type="caution">
    <text evidence="2">The sequence shown here is derived from an EMBL/GenBank/DDBJ whole genome shotgun (WGS) entry which is preliminary data.</text>
</comment>
<dbReference type="OrthoDB" id="285880at2"/>
<protein>
    <submittedName>
        <fullName evidence="2">Uncharacterized protein</fullName>
    </submittedName>
</protein>
<evidence type="ECO:0000256" key="1">
    <source>
        <dbReference type="SAM" id="MobiDB-lite"/>
    </source>
</evidence>
<keyword evidence="3" id="KW-1185">Reference proteome</keyword>
<dbReference type="RefSeq" id="WP_146459655.1">
    <property type="nucleotide sequence ID" value="NZ_SJPW01000005.1"/>
</dbReference>
<evidence type="ECO:0000313" key="2">
    <source>
        <dbReference type="EMBL" id="TWU50996.1"/>
    </source>
</evidence>
<evidence type="ECO:0000313" key="3">
    <source>
        <dbReference type="Proteomes" id="UP000318288"/>
    </source>
</evidence>
<accession>A0A5C6ETR9</accession>
<dbReference type="AlphaFoldDB" id="A0A5C6ETR9"/>
<organism evidence="2 3">
    <name type="scientific">Rubripirellula tenax</name>
    <dbReference type="NCBI Taxonomy" id="2528015"/>
    <lineage>
        <taxon>Bacteria</taxon>
        <taxon>Pseudomonadati</taxon>
        <taxon>Planctomycetota</taxon>
        <taxon>Planctomycetia</taxon>
        <taxon>Pirellulales</taxon>
        <taxon>Pirellulaceae</taxon>
        <taxon>Rubripirellula</taxon>
    </lineage>
</organism>
<gene>
    <name evidence="2" type="ORF">Poly51_42890</name>
</gene>
<name>A0A5C6ETR9_9BACT</name>
<proteinExistence type="predicted"/>
<dbReference type="PROSITE" id="PS51257">
    <property type="entry name" value="PROKAR_LIPOPROTEIN"/>
    <property type="match status" value="1"/>
</dbReference>
<reference evidence="2 3" key="1">
    <citation type="submission" date="2019-02" db="EMBL/GenBank/DDBJ databases">
        <title>Deep-cultivation of Planctomycetes and their phenomic and genomic characterization uncovers novel biology.</title>
        <authorList>
            <person name="Wiegand S."/>
            <person name="Jogler M."/>
            <person name="Boedeker C."/>
            <person name="Pinto D."/>
            <person name="Vollmers J."/>
            <person name="Rivas-Marin E."/>
            <person name="Kohn T."/>
            <person name="Peeters S.H."/>
            <person name="Heuer A."/>
            <person name="Rast P."/>
            <person name="Oberbeckmann S."/>
            <person name="Bunk B."/>
            <person name="Jeske O."/>
            <person name="Meyerdierks A."/>
            <person name="Storesund J.E."/>
            <person name="Kallscheuer N."/>
            <person name="Luecker S."/>
            <person name="Lage O.M."/>
            <person name="Pohl T."/>
            <person name="Merkel B.J."/>
            <person name="Hornburger P."/>
            <person name="Mueller R.-W."/>
            <person name="Bruemmer F."/>
            <person name="Labrenz M."/>
            <person name="Spormann A.M."/>
            <person name="Op Den Camp H."/>
            <person name="Overmann J."/>
            <person name="Amann R."/>
            <person name="Jetten M.S.M."/>
            <person name="Mascher T."/>
            <person name="Medema M.H."/>
            <person name="Devos D.P."/>
            <person name="Kaster A.-K."/>
            <person name="Ovreas L."/>
            <person name="Rohde M."/>
            <person name="Galperin M.Y."/>
            <person name="Jogler C."/>
        </authorList>
    </citation>
    <scope>NUCLEOTIDE SEQUENCE [LARGE SCALE GENOMIC DNA]</scope>
    <source>
        <strain evidence="2 3">Poly51</strain>
    </source>
</reference>
<dbReference type="EMBL" id="SJPW01000005">
    <property type="protein sequence ID" value="TWU50996.1"/>
    <property type="molecule type" value="Genomic_DNA"/>
</dbReference>
<feature type="compositionally biased region" description="Basic and acidic residues" evidence="1">
    <location>
        <begin position="42"/>
        <end position="56"/>
    </location>
</feature>
<sequence length="145" mass="15154">MVWITRLTLIAYLVGGWLLPASHFHAHSAVACQGSSHVHSTGCDHDHGHDHPHVESSEDDSADLSSESSNALAGGLIGQRAVSDHCHSGLCAICAARTLASATIAVPNTVSLMGPPRIDAGISVTWILPTARSGAHWLRGPPEFA</sequence>